<dbReference type="Proteomes" id="UP000563050">
    <property type="component" value="Unassembled WGS sequence"/>
</dbReference>
<evidence type="ECO:0000256" key="1">
    <source>
        <dbReference type="ARBA" id="ARBA00006484"/>
    </source>
</evidence>
<dbReference type="Gene3D" id="3.40.50.720">
    <property type="entry name" value="NAD(P)-binding Rossmann-like Domain"/>
    <property type="match status" value="1"/>
</dbReference>
<evidence type="ECO:0000259" key="4">
    <source>
        <dbReference type="SMART" id="SM00822"/>
    </source>
</evidence>
<dbReference type="InterPro" id="IPR057326">
    <property type="entry name" value="KR_dom"/>
</dbReference>
<dbReference type="GO" id="GO:0016020">
    <property type="term" value="C:membrane"/>
    <property type="evidence" value="ECO:0007669"/>
    <property type="project" value="TreeGrafter"/>
</dbReference>
<dbReference type="NCBIfam" id="NF006565">
    <property type="entry name" value="PRK09072.1"/>
    <property type="match status" value="1"/>
</dbReference>
<evidence type="ECO:0000256" key="3">
    <source>
        <dbReference type="RuleBase" id="RU000363"/>
    </source>
</evidence>
<dbReference type="PANTHER" id="PTHR44196:SF1">
    <property type="entry name" value="DEHYDROGENASE_REDUCTASE SDR FAMILY MEMBER 7B"/>
    <property type="match status" value="1"/>
</dbReference>
<organism evidence="5 6">
    <name type="scientific">Halomonas fontilapidosi</name>
    <dbReference type="NCBI Taxonomy" id="616675"/>
    <lineage>
        <taxon>Bacteria</taxon>
        <taxon>Pseudomonadati</taxon>
        <taxon>Pseudomonadota</taxon>
        <taxon>Gammaproteobacteria</taxon>
        <taxon>Oceanospirillales</taxon>
        <taxon>Halomonadaceae</taxon>
        <taxon>Halomonas</taxon>
    </lineage>
</organism>
<dbReference type="Pfam" id="PF00106">
    <property type="entry name" value="adh_short"/>
    <property type="match status" value="1"/>
</dbReference>
<sequence>MRWSERFSRRPRLPEGGWPAQRVLITGASGGIGQALVDELAAAGAQLLISGRRVEALEATAARHPDRIIALPADLTQAEERQHLVAAARQANCTMLINAAGANRVALFTEGSDAEIEQLVALNLTATLQLTRALLPQLMAARHGWVINLGSTFGTLGYPGQVGYCATKFALRGFSQALRRELADTRVRVLHVSPRATRTAMNAPEVEAMNAALGNAMDSPAQVAQAVRHAVERGRPEAQLGGPERLFVRLNALLPGVVDHALARQLPVIRRFVTRPDEVGPGDTL</sequence>
<keyword evidence="6" id="KW-1185">Reference proteome</keyword>
<dbReference type="PRINTS" id="PR00081">
    <property type="entry name" value="GDHRDH"/>
</dbReference>
<protein>
    <submittedName>
        <fullName evidence="5">Short-subunit dehydrogenase</fullName>
    </submittedName>
</protein>
<feature type="domain" description="Ketoreductase" evidence="4">
    <location>
        <begin position="21"/>
        <end position="196"/>
    </location>
</feature>
<gene>
    <name evidence="5" type="ORF">FHR95_001634</name>
</gene>
<dbReference type="RefSeq" id="WP_183314019.1">
    <property type="nucleotide sequence ID" value="NZ_JACHXQ010000004.1"/>
</dbReference>
<name>A0A7W5DKH1_9GAMM</name>
<dbReference type="InterPro" id="IPR020904">
    <property type="entry name" value="Sc_DH/Rdtase_CS"/>
</dbReference>
<dbReference type="PROSITE" id="PS00061">
    <property type="entry name" value="ADH_SHORT"/>
    <property type="match status" value="1"/>
</dbReference>
<dbReference type="EMBL" id="JACHXQ010000004">
    <property type="protein sequence ID" value="MBB3184074.1"/>
    <property type="molecule type" value="Genomic_DNA"/>
</dbReference>
<keyword evidence="2" id="KW-0560">Oxidoreductase</keyword>
<reference evidence="5 6" key="1">
    <citation type="submission" date="2020-08" db="EMBL/GenBank/DDBJ databases">
        <title>Genomic Encyclopedia of Type Strains, Phase III (KMG-III): the genomes of soil and plant-associated and newly described type strains.</title>
        <authorList>
            <person name="Whitman W."/>
        </authorList>
    </citation>
    <scope>NUCLEOTIDE SEQUENCE [LARGE SCALE GENOMIC DNA]</scope>
    <source>
        <strain evidence="5 6">CECT 7341</strain>
    </source>
</reference>
<dbReference type="SUPFAM" id="SSF51735">
    <property type="entry name" value="NAD(P)-binding Rossmann-fold domains"/>
    <property type="match status" value="1"/>
</dbReference>
<proteinExistence type="inferred from homology"/>
<dbReference type="InterPro" id="IPR036291">
    <property type="entry name" value="NAD(P)-bd_dom_sf"/>
</dbReference>
<dbReference type="AlphaFoldDB" id="A0A7W5DKH1"/>
<comment type="similarity">
    <text evidence="1 3">Belongs to the short-chain dehydrogenases/reductases (SDR) family.</text>
</comment>
<dbReference type="GO" id="GO:0016491">
    <property type="term" value="F:oxidoreductase activity"/>
    <property type="evidence" value="ECO:0007669"/>
    <property type="project" value="UniProtKB-KW"/>
</dbReference>
<dbReference type="InterPro" id="IPR002347">
    <property type="entry name" value="SDR_fam"/>
</dbReference>
<evidence type="ECO:0000313" key="6">
    <source>
        <dbReference type="Proteomes" id="UP000563050"/>
    </source>
</evidence>
<accession>A0A7W5DKH1</accession>
<dbReference type="PANTHER" id="PTHR44196">
    <property type="entry name" value="DEHYDROGENASE/REDUCTASE SDR FAMILY MEMBER 7B"/>
    <property type="match status" value="1"/>
</dbReference>
<dbReference type="CDD" id="cd05233">
    <property type="entry name" value="SDR_c"/>
    <property type="match status" value="1"/>
</dbReference>
<dbReference type="SMART" id="SM00822">
    <property type="entry name" value="PKS_KR"/>
    <property type="match status" value="1"/>
</dbReference>
<dbReference type="PRINTS" id="PR00080">
    <property type="entry name" value="SDRFAMILY"/>
</dbReference>
<evidence type="ECO:0000256" key="2">
    <source>
        <dbReference type="ARBA" id="ARBA00023002"/>
    </source>
</evidence>
<comment type="caution">
    <text evidence="5">The sequence shown here is derived from an EMBL/GenBank/DDBJ whole genome shotgun (WGS) entry which is preliminary data.</text>
</comment>
<evidence type="ECO:0000313" key="5">
    <source>
        <dbReference type="EMBL" id="MBB3184074.1"/>
    </source>
</evidence>